<evidence type="ECO:0000256" key="8">
    <source>
        <dbReference type="RuleBase" id="RU363111"/>
    </source>
</evidence>
<reference evidence="9 10" key="1">
    <citation type="journal article" date="2024" name="Science">
        <title>Giant polyketide synthase enzymes in the biosynthesis of giant marine polyether toxins.</title>
        <authorList>
            <person name="Fallon T.R."/>
            <person name="Shende V.V."/>
            <person name="Wierzbicki I.H."/>
            <person name="Pendleton A.L."/>
            <person name="Watervoot N.F."/>
            <person name="Auber R.P."/>
            <person name="Gonzalez D.J."/>
            <person name="Wisecaver J.H."/>
            <person name="Moore B.S."/>
        </authorList>
    </citation>
    <scope>NUCLEOTIDE SEQUENCE [LARGE SCALE GENOMIC DNA]</scope>
    <source>
        <strain evidence="9 10">12B1</strain>
    </source>
</reference>
<feature type="transmembrane region" description="Helical" evidence="8">
    <location>
        <begin position="131"/>
        <end position="150"/>
    </location>
</feature>
<evidence type="ECO:0000256" key="2">
    <source>
        <dbReference type="ARBA" id="ARBA00022448"/>
    </source>
</evidence>
<dbReference type="PANTHER" id="PTHR23137:SF6">
    <property type="entry name" value="VESICLE TRANSPORT PROTEIN"/>
    <property type="match status" value="1"/>
</dbReference>
<keyword evidence="3 8" id="KW-0812">Transmembrane</keyword>
<feature type="transmembrane region" description="Helical" evidence="8">
    <location>
        <begin position="156"/>
        <end position="177"/>
    </location>
</feature>
<dbReference type="InterPro" id="IPR011691">
    <property type="entry name" value="Vesicle_transpt_SFT2"/>
</dbReference>
<dbReference type="AlphaFoldDB" id="A0AB34K6G8"/>
<protein>
    <recommendedName>
        <fullName evidence="8">Vesicle transport protein</fullName>
    </recommendedName>
</protein>
<feature type="transmembrane region" description="Helical" evidence="8">
    <location>
        <begin position="97"/>
        <end position="119"/>
    </location>
</feature>
<dbReference type="Proteomes" id="UP001515480">
    <property type="component" value="Unassembled WGS sequence"/>
</dbReference>
<dbReference type="GO" id="GO:0016192">
    <property type="term" value="P:vesicle-mediated transport"/>
    <property type="evidence" value="ECO:0007669"/>
    <property type="project" value="InterPro"/>
</dbReference>
<comment type="function">
    <text evidence="8">May be involved in fusion of retrograde transport vesicles derived from an endocytic compartment with the Golgi complex.</text>
</comment>
<sequence length="194" mass="20944">MVGWGDVRNAFAAAPPPPPQTASTRMTSALNSMRSSSSTTRQMEDAASAAGMLPAADSLCPNLTFKQRVWGCVYCASIGMAFSLLGFLLWWTGHITGFAVTYTLGNIVSICSSGFLFGPKRQCRSMFAARRVYATSIYLGAMLLTLIVAFSHGPKIIVLLLIFIQWAALVWYIASYIPFGQKIIKKTLGGISGL</sequence>
<keyword evidence="6 8" id="KW-0472">Membrane</keyword>
<evidence type="ECO:0000313" key="10">
    <source>
        <dbReference type="Proteomes" id="UP001515480"/>
    </source>
</evidence>
<evidence type="ECO:0000256" key="3">
    <source>
        <dbReference type="ARBA" id="ARBA00022692"/>
    </source>
</evidence>
<dbReference type="GO" id="GO:0005737">
    <property type="term" value="C:cytoplasm"/>
    <property type="evidence" value="ECO:0007669"/>
    <property type="project" value="UniProtKB-ARBA"/>
</dbReference>
<evidence type="ECO:0000313" key="9">
    <source>
        <dbReference type="EMBL" id="KAL1528280.1"/>
    </source>
</evidence>
<proteinExistence type="inferred from homology"/>
<keyword evidence="10" id="KW-1185">Reference proteome</keyword>
<keyword evidence="4 8" id="KW-0653">Protein transport</keyword>
<evidence type="ECO:0000256" key="5">
    <source>
        <dbReference type="ARBA" id="ARBA00022989"/>
    </source>
</evidence>
<dbReference type="GO" id="GO:0015031">
    <property type="term" value="P:protein transport"/>
    <property type="evidence" value="ECO:0007669"/>
    <property type="project" value="UniProtKB-KW"/>
</dbReference>
<keyword evidence="2 8" id="KW-0813">Transport</keyword>
<comment type="subcellular location">
    <subcellularLocation>
        <location evidence="1 8">Membrane</location>
        <topology evidence="1 8">Multi-pass membrane protein</topology>
    </subcellularLocation>
</comment>
<evidence type="ECO:0000256" key="6">
    <source>
        <dbReference type="ARBA" id="ARBA00023136"/>
    </source>
</evidence>
<organism evidence="9 10">
    <name type="scientific">Prymnesium parvum</name>
    <name type="common">Toxic golden alga</name>
    <dbReference type="NCBI Taxonomy" id="97485"/>
    <lineage>
        <taxon>Eukaryota</taxon>
        <taxon>Haptista</taxon>
        <taxon>Haptophyta</taxon>
        <taxon>Prymnesiophyceae</taxon>
        <taxon>Prymnesiales</taxon>
        <taxon>Prymnesiaceae</taxon>
        <taxon>Prymnesium</taxon>
    </lineage>
</organism>
<dbReference type="EMBL" id="JBGBPQ010000002">
    <property type="protein sequence ID" value="KAL1528280.1"/>
    <property type="molecule type" value="Genomic_DNA"/>
</dbReference>
<keyword evidence="5 8" id="KW-1133">Transmembrane helix</keyword>
<evidence type="ECO:0000256" key="4">
    <source>
        <dbReference type="ARBA" id="ARBA00022927"/>
    </source>
</evidence>
<evidence type="ECO:0000256" key="7">
    <source>
        <dbReference type="ARBA" id="ARBA00025800"/>
    </source>
</evidence>
<name>A0AB34K6G8_PRYPA</name>
<comment type="caution">
    <text evidence="9">The sequence shown here is derived from an EMBL/GenBank/DDBJ whole genome shotgun (WGS) entry which is preliminary data.</text>
</comment>
<dbReference type="Pfam" id="PF04178">
    <property type="entry name" value="Got1"/>
    <property type="match status" value="1"/>
</dbReference>
<dbReference type="GO" id="GO:0012505">
    <property type="term" value="C:endomembrane system"/>
    <property type="evidence" value="ECO:0007669"/>
    <property type="project" value="UniProtKB-ARBA"/>
</dbReference>
<comment type="similarity">
    <text evidence="7 8">Belongs to the SFT2 family.</text>
</comment>
<evidence type="ECO:0000256" key="1">
    <source>
        <dbReference type="ARBA" id="ARBA00004141"/>
    </source>
</evidence>
<dbReference type="PANTHER" id="PTHR23137">
    <property type="entry name" value="VESICLE TRANSPORT PROTEIN-RELATED"/>
    <property type="match status" value="1"/>
</dbReference>
<dbReference type="GO" id="GO:0016020">
    <property type="term" value="C:membrane"/>
    <property type="evidence" value="ECO:0007669"/>
    <property type="project" value="UniProtKB-SubCell"/>
</dbReference>
<feature type="transmembrane region" description="Helical" evidence="8">
    <location>
        <begin position="69"/>
        <end position="91"/>
    </location>
</feature>
<accession>A0AB34K6G8</accession>
<gene>
    <name evidence="9" type="ORF">AB1Y20_009637</name>
</gene>
<dbReference type="InterPro" id="IPR007305">
    <property type="entry name" value="Vesicle_transpt_Got1/SFT2"/>
</dbReference>